<evidence type="ECO:0000313" key="1">
    <source>
        <dbReference type="EMBL" id="KAG5612225.1"/>
    </source>
</evidence>
<organism evidence="1 2">
    <name type="scientific">Solanum commersonii</name>
    <name type="common">Commerson's wild potato</name>
    <name type="synonym">Commerson's nightshade</name>
    <dbReference type="NCBI Taxonomy" id="4109"/>
    <lineage>
        <taxon>Eukaryota</taxon>
        <taxon>Viridiplantae</taxon>
        <taxon>Streptophyta</taxon>
        <taxon>Embryophyta</taxon>
        <taxon>Tracheophyta</taxon>
        <taxon>Spermatophyta</taxon>
        <taxon>Magnoliopsida</taxon>
        <taxon>eudicotyledons</taxon>
        <taxon>Gunneridae</taxon>
        <taxon>Pentapetalae</taxon>
        <taxon>asterids</taxon>
        <taxon>lamiids</taxon>
        <taxon>Solanales</taxon>
        <taxon>Solanaceae</taxon>
        <taxon>Solanoideae</taxon>
        <taxon>Solaneae</taxon>
        <taxon>Solanum</taxon>
    </lineage>
</organism>
<keyword evidence="2" id="KW-1185">Reference proteome</keyword>
<proteinExistence type="predicted"/>
<dbReference type="EMBL" id="JACXVP010000004">
    <property type="protein sequence ID" value="KAG5612225.1"/>
    <property type="molecule type" value="Genomic_DNA"/>
</dbReference>
<comment type="caution">
    <text evidence="1">The sequence shown here is derived from an EMBL/GenBank/DDBJ whole genome shotgun (WGS) entry which is preliminary data.</text>
</comment>
<name>A0A9J5ZH19_SOLCO</name>
<dbReference type="AlphaFoldDB" id="A0A9J5ZH19"/>
<gene>
    <name evidence="1" type="ORF">H5410_023506</name>
</gene>
<reference evidence="1 2" key="1">
    <citation type="submission" date="2020-09" db="EMBL/GenBank/DDBJ databases">
        <title>De no assembly of potato wild relative species, Solanum commersonii.</title>
        <authorList>
            <person name="Cho K."/>
        </authorList>
    </citation>
    <scope>NUCLEOTIDE SEQUENCE [LARGE SCALE GENOMIC DNA]</scope>
    <source>
        <strain evidence="1">LZ3.2</strain>
        <tissue evidence="1">Leaf</tissue>
    </source>
</reference>
<evidence type="ECO:0000313" key="2">
    <source>
        <dbReference type="Proteomes" id="UP000824120"/>
    </source>
</evidence>
<dbReference type="Proteomes" id="UP000824120">
    <property type="component" value="Chromosome 4"/>
</dbReference>
<sequence>MMLFRGSSSTSFIAFQSSVLAYNLVFSDLGCTYLNDCSGWASFAFLDDSITYLLPHTSTDASNEAVALFGTSLFRYELIVVLPP</sequence>
<protein>
    <submittedName>
        <fullName evidence="1">Uncharacterized protein</fullName>
    </submittedName>
</protein>
<accession>A0A9J5ZH19</accession>